<sequence>MIVIVMAANVLELISKTSYLQSQQAVPCHLVFIKIART</sequence>
<dbReference type="EMBL" id="CP002017">
    <property type="protein sequence ID" value="ADG07542.1"/>
    <property type="molecule type" value="Genomic_DNA"/>
</dbReference>
<dbReference type="KEGG" id="bts:Btus_2905"/>
<keyword evidence="2" id="KW-1185">Reference proteome</keyword>
<dbReference type="Proteomes" id="UP000002368">
    <property type="component" value="Chromosome"/>
</dbReference>
<dbReference type="HOGENOM" id="CLU_3329109_0_0_9"/>
<dbReference type="AlphaFoldDB" id="D5WVJ9"/>
<accession>D5WVJ9</accession>
<protein>
    <submittedName>
        <fullName evidence="1">Uncharacterized protein</fullName>
    </submittedName>
</protein>
<name>D5WVJ9_KYRT2</name>
<reference evidence="1 2" key="1">
    <citation type="journal article" date="2011" name="Stand. Genomic Sci.">
        <title>Complete genome sequence of the thermophilic, hydrogen-oxidizing Bacillus tusciae type strain (T2) and reclassification in the new genus, Kyrpidia gen. nov. as Kyrpidia tusciae comb. nov. and emendation of the family Alicyclobacillaceae da Costa and Rainey, 2010.</title>
        <authorList>
            <person name="Klenk H.P."/>
            <person name="Lapidus A."/>
            <person name="Chertkov O."/>
            <person name="Copeland A."/>
            <person name="Del Rio T.G."/>
            <person name="Nolan M."/>
            <person name="Lucas S."/>
            <person name="Chen F."/>
            <person name="Tice H."/>
            <person name="Cheng J.F."/>
            <person name="Han C."/>
            <person name="Bruce D."/>
            <person name="Goodwin L."/>
            <person name="Pitluck S."/>
            <person name="Pati A."/>
            <person name="Ivanova N."/>
            <person name="Mavromatis K."/>
            <person name="Daum C."/>
            <person name="Chen A."/>
            <person name="Palaniappan K."/>
            <person name="Chang Y.J."/>
            <person name="Land M."/>
            <person name="Hauser L."/>
            <person name="Jeffries C.D."/>
            <person name="Detter J.C."/>
            <person name="Rohde M."/>
            <person name="Abt B."/>
            <person name="Pukall R."/>
            <person name="Goker M."/>
            <person name="Bristow J."/>
            <person name="Markowitz V."/>
            <person name="Hugenholtz P."/>
            <person name="Eisen J.A."/>
        </authorList>
    </citation>
    <scope>NUCLEOTIDE SEQUENCE [LARGE SCALE GENOMIC DNA]</scope>
    <source>
        <strain evidence="1 2">DSM 2912</strain>
    </source>
</reference>
<evidence type="ECO:0000313" key="1">
    <source>
        <dbReference type="EMBL" id="ADG07542.1"/>
    </source>
</evidence>
<evidence type="ECO:0000313" key="2">
    <source>
        <dbReference type="Proteomes" id="UP000002368"/>
    </source>
</evidence>
<organism evidence="1 2">
    <name type="scientific">Kyrpidia tusciae (strain DSM 2912 / NBRC 15312 / T2)</name>
    <name type="common">Bacillus tusciae</name>
    <dbReference type="NCBI Taxonomy" id="562970"/>
    <lineage>
        <taxon>Bacteria</taxon>
        <taxon>Bacillati</taxon>
        <taxon>Bacillota</taxon>
        <taxon>Bacilli</taxon>
        <taxon>Bacillales</taxon>
        <taxon>Alicyclobacillaceae</taxon>
        <taxon>Kyrpidia</taxon>
    </lineage>
</organism>
<gene>
    <name evidence="1" type="ordered locus">Btus_2905</name>
</gene>
<proteinExistence type="predicted"/>